<feature type="compositionally biased region" description="Acidic residues" evidence="11">
    <location>
        <begin position="160"/>
        <end position="173"/>
    </location>
</feature>
<sequence>MDDQDELARFTGASHYPGQGRPGHAPVPRRGENPEFDELCDQVTEGDMDQTPDVIQEMRRALWATWRTEAPRGREMPQIPSTGGEDADLARALAESARESRNGSRAQSLVPNDEDEELMRAIRLSEEEARAPKRARRYSTPEEERRMLAEAMAASLAEQPNDEVLQDLSDDEDLTRANEEFRASRETFREEETRRREAKRTSTTNTAESTPVPGGEAASGGEGVSGEMGTAVETTEPTQVGQPPKSGLAAVLGDRAQMERERLARQAARQAHQSGQAGPSGTSSTGAPPKSSTPMTAHSERPRVATLNDYSPADASSSRRTDNGRTVQAGSASGPTSRSTSYANPYHPFRTASPGQDAAGEYYLDGELRHTAMTIGRPSNEPTFTAEQVIGDKDQISLIIMSTFVVDEEWLQGLLPPAHLVPRIIIRPHSKEHQPEFNGKLHILDNGELRCYPTMPDNWGSAHMKFFWIVYRTGRLRAAVMTANMVPYDWDWIENTVFVQDFLQHRGRATESLSPPTDDFPLQFRNIFTHLKLYKALYFILEKHPFGKDVPLTPSGQFASLSKWDWSRVRVKVVMSVPGKYAGSEEMEKLGMMRLGKVLNDSGWKPKPGEEVKVEYQGSSLGTYGIDWIDTFYKLCCGKTLRSLIGKAKPTGFPPIKIVFPSLATVEASEVGREGGGTMFCGKNAYNGATKHLFHDANSKVGGVLMHSKVIIALFEPRPDALGVMKQTSEETAASGSGKRKADEMEGENEGVGGWAYVGSHNFTGAAWGTVNLKTTPPTLSMRNYELGVVFPLPRQNAGKVADTVAPHKRPPRPYSASDVPWDQAKHLDTAG</sequence>
<dbReference type="GO" id="GO:0006281">
    <property type="term" value="P:DNA repair"/>
    <property type="evidence" value="ECO:0007669"/>
    <property type="project" value="UniProtKB-KW"/>
</dbReference>
<evidence type="ECO:0000256" key="2">
    <source>
        <dbReference type="ARBA" id="ARBA00010205"/>
    </source>
</evidence>
<evidence type="ECO:0000256" key="8">
    <source>
        <dbReference type="ARBA" id="ARBA00023242"/>
    </source>
</evidence>
<evidence type="ECO:0000313" key="13">
    <source>
        <dbReference type="Proteomes" id="UP001182556"/>
    </source>
</evidence>
<dbReference type="PANTHER" id="PTHR12415:SF0">
    <property type="entry name" value="TYROSYL-DNA PHOSPHODIESTERASE 1"/>
    <property type="match status" value="1"/>
</dbReference>
<feature type="compositionally biased region" description="Polar residues" evidence="11">
    <location>
        <begin position="726"/>
        <end position="735"/>
    </location>
</feature>
<protein>
    <recommendedName>
        <fullName evidence="14">Phospholipase D/nuclease</fullName>
    </recommendedName>
</protein>
<dbReference type="CDD" id="cd09123">
    <property type="entry name" value="PLDc_Tdp1_2"/>
    <property type="match status" value="1"/>
</dbReference>
<gene>
    <name evidence="12" type="ORF">DB88DRAFT_484359</name>
</gene>
<dbReference type="InterPro" id="IPR003903">
    <property type="entry name" value="UIM_dom"/>
</dbReference>
<dbReference type="EMBL" id="JAODAN010000003">
    <property type="protein sequence ID" value="KAK1925569.1"/>
    <property type="molecule type" value="Genomic_DNA"/>
</dbReference>
<dbReference type="InterPro" id="IPR010347">
    <property type="entry name" value="Tdp1"/>
</dbReference>
<evidence type="ECO:0000313" key="12">
    <source>
        <dbReference type="EMBL" id="KAK1925569.1"/>
    </source>
</evidence>
<feature type="compositionally biased region" description="Polar residues" evidence="11">
    <location>
        <begin position="232"/>
        <end position="241"/>
    </location>
</feature>
<proteinExistence type="inferred from homology"/>
<evidence type="ECO:0000256" key="3">
    <source>
        <dbReference type="ARBA" id="ARBA00022722"/>
    </source>
</evidence>
<feature type="compositionally biased region" description="Low complexity" evidence="11">
    <location>
        <begin position="265"/>
        <end position="277"/>
    </location>
</feature>
<feature type="binding site" evidence="10">
    <location>
        <position position="465"/>
    </location>
    <ligand>
        <name>substrate</name>
    </ligand>
</feature>
<dbReference type="GO" id="GO:0017005">
    <property type="term" value="F:3'-tyrosyl-DNA phosphodiesterase activity"/>
    <property type="evidence" value="ECO:0007669"/>
    <property type="project" value="TreeGrafter"/>
</dbReference>
<keyword evidence="6" id="KW-0269">Exonuclease</keyword>
<evidence type="ECO:0000256" key="11">
    <source>
        <dbReference type="SAM" id="MobiDB-lite"/>
    </source>
</evidence>
<keyword evidence="7" id="KW-0234">DNA repair</keyword>
<feature type="active site" description="Nucleophile" evidence="9">
    <location>
        <position position="463"/>
    </location>
</feature>
<feature type="region of interest" description="Disordered" evidence="11">
    <location>
        <begin position="726"/>
        <end position="748"/>
    </location>
</feature>
<comment type="subcellular location">
    <subcellularLocation>
        <location evidence="1">Nucleus</location>
    </subcellularLocation>
</comment>
<dbReference type="Gene3D" id="3.30.870.10">
    <property type="entry name" value="Endonuclease Chain A"/>
    <property type="match status" value="2"/>
</dbReference>
<comment type="similarity">
    <text evidence="2">Belongs to the tyrosyl-DNA phosphodiesterase family.</text>
</comment>
<evidence type="ECO:0000256" key="6">
    <source>
        <dbReference type="ARBA" id="ARBA00022839"/>
    </source>
</evidence>
<dbReference type="SMART" id="SM00726">
    <property type="entry name" value="UIM"/>
    <property type="match status" value="4"/>
</dbReference>
<evidence type="ECO:0000256" key="9">
    <source>
        <dbReference type="PIRSR" id="PIRSR610347-1"/>
    </source>
</evidence>
<name>A0AAD9L7Q5_PAPLA</name>
<feature type="compositionally biased region" description="Basic and acidic residues" evidence="11">
    <location>
        <begin position="174"/>
        <end position="195"/>
    </location>
</feature>
<evidence type="ECO:0000256" key="7">
    <source>
        <dbReference type="ARBA" id="ARBA00023204"/>
    </source>
</evidence>
<dbReference type="CDD" id="cd09122">
    <property type="entry name" value="PLDc_Tdp1_1"/>
    <property type="match status" value="1"/>
</dbReference>
<reference evidence="12" key="1">
    <citation type="submission" date="2023-02" db="EMBL/GenBank/DDBJ databases">
        <title>Identification and recombinant expression of a fungal hydrolase from Papiliotrema laurentii that hydrolyzes apple cutin and clears colloidal polyester polyurethane.</title>
        <authorList>
            <consortium name="DOE Joint Genome Institute"/>
            <person name="Roman V.A."/>
            <person name="Bojanowski C."/>
            <person name="Crable B.R."/>
            <person name="Wagner D.N."/>
            <person name="Hung C.S."/>
            <person name="Nadeau L.J."/>
            <person name="Schratz L."/>
            <person name="Haridas S."/>
            <person name="Pangilinan J."/>
            <person name="Lipzen A."/>
            <person name="Na H."/>
            <person name="Yan M."/>
            <person name="Ng V."/>
            <person name="Grigoriev I.V."/>
            <person name="Spatafora J.W."/>
            <person name="Barlow D."/>
            <person name="Biffinger J."/>
            <person name="Kelley-Loughnane N."/>
            <person name="Varaljay V.A."/>
            <person name="Crookes-Goodson W.J."/>
        </authorList>
    </citation>
    <scope>NUCLEOTIDE SEQUENCE</scope>
    <source>
        <strain evidence="12">5307AH</strain>
    </source>
</reference>
<keyword evidence="5" id="KW-0378">Hydrolase</keyword>
<dbReference type="PANTHER" id="PTHR12415">
    <property type="entry name" value="TYROSYL-DNA PHOSPHODIESTERASE 1"/>
    <property type="match status" value="1"/>
</dbReference>
<feature type="compositionally biased region" description="Polar residues" evidence="11">
    <location>
        <begin position="324"/>
        <end position="343"/>
    </location>
</feature>
<comment type="caution">
    <text evidence="12">The sequence shown here is derived from an EMBL/GenBank/DDBJ whole genome shotgun (WGS) entry which is preliminary data.</text>
</comment>
<feature type="region of interest" description="Disordered" evidence="11">
    <location>
        <begin position="1"/>
        <end position="38"/>
    </location>
</feature>
<keyword evidence="4" id="KW-0227">DNA damage</keyword>
<dbReference type="GO" id="GO:0005634">
    <property type="term" value="C:nucleus"/>
    <property type="evidence" value="ECO:0007669"/>
    <property type="project" value="UniProtKB-SubCell"/>
</dbReference>
<dbReference type="GO" id="GO:0003690">
    <property type="term" value="F:double-stranded DNA binding"/>
    <property type="evidence" value="ECO:0007669"/>
    <property type="project" value="TreeGrafter"/>
</dbReference>
<feature type="binding site" evidence="10">
    <location>
        <position position="709"/>
    </location>
    <ligand>
        <name>substrate</name>
    </ligand>
</feature>
<keyword evidence="13" id="KW-1185">Reference proteome</keyword>
<evidence type="ECO:0008006" key="14">
    <source>
        <dbReference type="Google" id="ProtNLM"/>
    </source>
</evidence>
<feature type="region of interest" description="Disordered" evidence="11">
    <location>
        <begin position="798"/>
        <end position="832"/>
    </location>
</feature>
<organism evidence="12 13">
    <name type="scientific">Papiliotrema laurentii</name>
    <name type="common">Cryptococcus laurentii</name>
    <dbReference type="NCBI Taxonomy" id="5418"/>
    <lineage>
        <taxon>Eukaryota</taxon>
        <taxon>Fungi</taxon>
        <taxon>Dikarya</taxon>
        <taxon>Basidiomycota</taxon>
        <taxon>Agaricomycotina</taxon>
        <taxon>Tremellomycetes</taxon>
        <taxon>Tremellales</taxon>
        <taxon>Rhynchogastremaceae</taxon>
        <taxon>Papiliotrema</taxon>
    </lineage>
</organism>
<evidence type="ECO:0000256" key="4">
    <source>
        <dbReference type="ARBA" id="ARBA00022763"/>
    </source>
</evidence>
<accession>A0AAD9L7Q5</accession>
<feature type="compositionally biased region" description="Low complexity" evidence="11">
    <location>
        <begin position="149"/>
        <end position="158"/>
    </location>
</feature>
<dbReference type="GO" id="GO:0004527">
    <property type="term" value="F:exonuclease activity"/>
    <property type="evidence" value="ECO:0007669"/>
    <property type="project" value="UniProtKB-KW"/>
</dbReference>
<evidence type="ECO:0000256" key="1">
    <source>
        <dbReference type="ARBA" id="ARBA00004123"/>
    </source>
</evidence>
<feature type="compositionally biased region" description="Basic and acidic residues" evidence="11">
    <location>
        <begin position="118"/>
        <end position="131"/>
    </location>
</feature>
<keyword evidence="3" id="KW-0540">Nuclease</keyword>
<dbReference type="GO" id="GO:0003697">
    <property type="term" value="F:single-stranded DNA binding"/>
    <property type="evidence" value="ECO:0007669"/>
    <property type="project" value="TreeGrafter"/>
</dbReference>
<feature type="compositionally biased region" description="Polar residues" evidence="11">
    <location>
        <begin position="279"/>
        <end position="296"/>
    </location>
</feature>
<evidence type="ECO:0000256" key="5">
    <source>
        <dbReference type="ARBA" id="ARBA00022801"/>
    </source>
</evidence>
<keyword evidence="8" id="KW-0539">Nucleus</keyword>
<dbReference type="Pfam" id="PF06087">
    <property type="entry name" value="Tyr-DNA_phospho"/>
    <property type="match status" value="1"/>
</dbReference>
<dbReference type="PROSITE" id="PS50330">
    <property type="entry name" value="UIM"/>
    <property type="match status" value="2"/>
</dbReference>
<dbReference type="Proteomes" id="UP001182556">
    <property type="component" value="Unassembled WGS sequence"/>
</dbReference>
<feature type="region of interest" description="Disordered" evidence="11">
    <location>
        <begin position="66"/>
        <end position="358"/>
    </location>
</feature>
<dbReference type="SUPFAM" id="SSF56024">
    <property type="entry name" value="Phospholipase D/nuclease"/>
    <property type="match status" value="2"/>
</dbReference>
<dbReference type="AlphaFoldDB" id="A0AAD9L7Q5"/>
<feature type="compositionally biased region" description="Gly residues" evidence="11">
    <location>
        <begin position="217"/>
        <end position="226"/>
    </location>
</feature>
<evidence type="ECO:0000256" key="10">
    <source>
        <dbReference type="PIRSR" id="PIRSR610347-2"/>
    </source>
</evidence>
<feature type="compositionally biased region" description="Basic and acidic residues" evidence="11">
    <location>
        <begin position="139"/>
        <end position="148"/>
    </location>
</feature>
<feature type="active site" description="Proton donor/acceptor" evidence="9">
    <location>
        <position position="707"/>
    </location>
</feature>